<dbReference type="InterPro" id="IPR052350">
    <property type="entry name" value="Metallo-dep_Lactonases"/>
</dbReference>
<dbReference type="GO" id="GO:0016787">
    <property type="term" value="F:hydrolase activity"/>
    <property type="evidence" value="ECO:0007669"/>
    <property type="project" value="InterPro"/>
</dbReference>
<dbReference type="KEGG" id="rhg:EXZ61_10365"/>
<name>A0A515EPI7_9BURK</name>
<reference evidence="4" key="1">
    <citation type="submission" date="2019-02" db="EMBL/GenBank/DDBJ databases">
        <title>Complete genome sequence of Rhodoferax sp. Gr-4.</title>
        <authorList>
            <person name="Jin L."/>
        </authorList>
    </citation>
    <scope>NUCLEOTIDE SEQUENCE [LARGE SCALE GENOMIC DNA]</scope>
    <source>
        <strain evidence="4">Gr-4</strain>
    </source>
</reference>
<dbReference type="RefSeq" id="WP_142811533.1">
    <property type="nucleotide sequence ID" value="NZ_CP036282.1"/>
</dbReference>
<evidence type="ECO:0000259" key="2">
    <source>
        <dbReference type="Pfam" id="PF04909"/>
    </source>
</evidence>
<dbReference type="EMBL" id="CP036282">
    <property type="protein sequence ID" value="QDL54535.1"/>
    <property type="molecule type" value="Genomic_DNA"/>
</dbReference>
<dbReference type="PANTHER" id="PTHR43569:SF2">
    <property type="entry name" value="AMIDOHYDROLASE-RELATED DOMAIN-CONTAINING PROTEIN"/>
    <property type="match status" value="1"/>
</dbReference>
<dbReference type="Proteomes" id="UP000317365">
    <property type="component" value="Chromosome"/>
</dbReference>
<reference evidence="4" key="2">
    <citation type="journal article" date="2020" name="Int. J. Syst. Evol. Microbiol.">
        <title>Genomic insights into a novel species Rhodoferax aquaticus sp. nov., isolated from freshwater.</title>
        <authorList>
            <person name="Li T."/>
            <person name="Zhuo Y."/>
            <person name="Jin C.Z."/>
            <person name="Wu X."/>
            <person name="Ko S.R."/>
            <person name="Jin F.J."/>
            <person name="Ahn C.Y."/>
            <person name="Oh H.M."/>
            <person name="Lee H.G."/>
            <person name="Jin L."/>
        </authorList>
    </citation>
    <scope>NUCLEOTIDE SEQUENCE [LARGE SCALE GENOMIC DNA]</scope>
    <source>
        <strain evidence="4">Gr-4</strain>
    </source>
</reference>
<accession>A0A515EPI7</accession>
<evidence type="ECO:0000313" key="3">
    <source>
        <dbReference type="EMBL" id="QDL54535.1"/>
    </source>
</evidence>
<dbReference type="InterPro" id="IPR032466">
    <property type="entry name" value="Metal_Hydrolase"/>
</dbReference>
<organism evidence="3 4">
    <name type="scientific">Rhodoferax aquaticus</name>
    <dbReference type="NCBI Taxonomy" id="2527691"/>
    <lineage>
        <taxon>Bacteria</taxon>
        <taxon>Pseudomonadati</taxon>
        <taxon>Pseudomonadota</taxon>
        <taxon>Betaproteobacteria</taxon>
        <taxon>Burkholderiales</taxon>
        <taxon>Comamonadaceae</taxon>
        <taxon>Rhodoferax</taxon>
    </lineage>
</organism>
<dbReference type="SUPFAM" id="SSF51556">
    <property type="entry name" value="Metallo-dependent hydrolases"/>
    <property type="match status" value="1"/>
</dbReference>
<dbReference type="AlphaFoldDB" id="A0A515EPI7"/>
<keyword evidence="4" id="KW-1185">Reference proteome</keyword>
<sequence length="290" mass="32595">MKIDTHQHYWRYRAQEFPWIADSMPLLKRDRLPTDVESAMANAGVTGAVAVQARSVAAETDFLLQLADQVPSVMGVVGWADLRAGDLQQQLDRWCAHPAFKGLRHILQDESDVSDWVNDVLVNFGLRTLQQRHLVYDVLVYHHQLPLVHAFCAAHDTHWLALDHMAKPAVRDWARAPDALREWGRNLDILGTLPHVMCKLSGAVTETDWAVHGAARPADAKVIWSCFDRALDAFGPNRIMFGSDWPVCQLAAPYESVYDLASQWAAKRLSESEQTAFWSGNALRCYGLTA</sequence>
<dbReference type="PANTHER" id="PTHR43569">
    <property type="entry name" value="AMIDOHYDROLASE"/>
    <property type="match status" value="1"/>
</dbReference>
<dbReference type="InterPro" id="IPR006680">
    <property type="entry name" value="Amidohydro-rel"/>
</dbReference>
<comment type="similarity">
    <text evidence="1">Belongs to the metallo-dependent hydrolases superfamily.</text>
</comment>
<evidence type="ECO:0000256" key="1">
    <source>
        <dbReference type="ARBA" id="ARBA00038310"/>
    </source>
</evidence>
<proteinExistence type="inferred from homology"/>
<protein>
    <submittedName>
        <fullName evidence="3">Amidohydrolase</fullName>
    </submittedName>
</protein>
<evidence type="ECO:0000313" key="4">
    <source>
        <dbReference type="Proteomes" id="UP000317365"/>
    </source>
</evidence>
<gene>
    <name evidence="3" type="ORF">EXZ61_10365</name>
</gene>
<dbReference type="Pfam" id="PF04909">
    <property type="entry name" value="Amidohydro_2"/>
    <property type="match status" value="1"/>
</dbReference>
<dbReference type="Gene3D" id="3.20.20.140">
    <property type="entry name" value="Metal-dependent hydrolases"/>
    <property type="match status" value="1"/>
</dbReference>
<feature type="domain" description="Amidohydrolase-related" evidence="2">
    <location>
        <begin position="3"/>
        <end position="288"/>
    </location>
</feature>